<keyword evidence="1" id="KW-1133">Transmembrane helix</keyword>
<keyword evidence="1" id="KW-0472">Membrane</keyword>
<gene>
    <name evidence="2" type="ORF">Tel_00430</name>
</gene>
<feature type="transmembrane region" description="Helical" evidence="1">
    <location>
        <begin position="39"/>
        <end position="59"/>
    </location>
</feature>
<dbReference type="EMBL" id="CP013099">
    <property type="protein sequence ID" value="ALP51727.1"/>
    <property type="molecule type" value="Genomic_DNA"/>
</dbReference>
<keyword evidence="1" id="KW-0812">Transmembrane</keyword>
<evidence type="ECO:0000256" key="1">
    <source>
        <dbReference type="SAM" id="Phobius"/>
    </source>
</evidence>
<evidence type="ECO:0000313" key="2">
    <source>
        <dbReference type="EMBL" id="ALP51727.1"/>
    </source>
</evidence>
<reference evidence="2" key="1">
    <citation type="submission" date="2015-10" db="EMBL/GenBank/DDBJ databases">
        <title>Description of Candidatus Tenderia electrophaga gen. nov, sp. nov., an Uncultivated Electroautotroph from a Biocathode Enrichment.</title>
        <authorList>
            <person name="Eddie B.J."/>
            <person name="Malanoski A.P."/>
            <person name="Wang Z."/>
            <person name="Hall R.J."/>
            <person name="Oh S.D."/>
            <person name="Heiner C."/>
            <person name="Lin B."/>
            <person name="Strycharz-Glaven S.M."/>
        </authorList>
    </citation>
    <scope>NUCLEOTIDE SEQUENCE [LARGE SCALE GENOMIC DNA]</scope>
    <source>
        <strain evidence="2">NRL1</strain>
    </source>
</reference>
<organism evidence="2 3">
    <name type="scientific">Candidatus Tenderia electrophaga</name>
    <dbReference type="NCBI Taxonomy" id="1748243"/>
    <lineage>
        <taxon>Bacteria</taxon>
        <taxon>Pseudomonadati</taxon>
        <taxon>Pseudomonadota</taxon>
        <taxon>Gammaproteobacteria</taxon>
        <taxon>Candidatus Tenderiales</taxon>
        <taxon>Candidatus Tenderiaceae</taxon>
        <taxon>Candidatus Tenderia</taxon>
    </lineage>
</organism>
<proteinExistence type="predicted"/>
<name>A0A0S2T9D6_9GAMM</name>
<keyword evidence="3" id="KW-1185">Reference proteome</keyword>
<dbReference type="Proteomes" id="UP000055136">
    <property type="component" value="Chromosome"/>
</dbReference>
<dbReference type="AlphaFoldDB" id="A0A0S2T9D6"/>
<accession>A0A0S2T9D6</accession>
<dbReference type="KEGG" id="tee:Tel_00430"/>
<feature type="transmembrane region" description="Helical" evidence="1">
    <location>
        <begin position="7"/>
        <end position="27"/>
    </location>
</feature>
<evidence type="ECO:0000313" key="3">
    <source>
        <dbReference type="Proteomes" id="UP000055136"/>
    </source>
</evidence>
<sequence length="65" mass="6875">MKKEILIYGLAAIAAITLFGYSIHMFIGGLVAPETETTIIAAGCILAAGGIGILAWDVIKSRRNR</sequence>
<protein>
    <submittedName>
        <fullName evidence="2">Uncharacterized protein</fullName>
    </submittedName>
</protein>